<evidence type="ECO:0000256" key="1">
    <source>
        <dbReference type="SAM" id="MobiDB-lite"/>
    </source>
</evidence>
<feature type="signal peptide" evidence="2">
    <location>
        <begin position="1"/>
        <end position="22"/>
    </location>
</feature>
<dbReference type="Pfam" id="PF13349">
    <property type="entry name" value="DUF4097"/>
    <property type="match status" value="1"/>
</dbReference>
<dbReference type="Proteomes" id="UP001201812">
    <property type="component" value="Unassembled WGS sequence"/>
</dbReference>
<evidence type="ECO:0000256" key="2">
    <source>
        <dbReference type="SAM" id="SignalP"/>
    </source>
</evidence>
<evidence type="ECO:0000259" key="3">
    <source>
        <dbReference type="Pfam" id="PF13349"/>
    </source>
</evidence>
<name>A0AAD4MI35_9BILA</name>
<keyword evidence="2" id="KW-0732">Signal</keyword>
<reference evidence="4" key="1">
    <citation type="submission" date="2022-01" db="EMBL/GenBank/DDBJ databases">
        <title>Genome Sequence Resource for Two Populations of Ditylenchus destructor, the Migratory Endoparasitic Phytonematode.</title>
        <authorList>
            <person name="Zhang H."/>
            <person name="Lin R."/>
            <person name="Xie B."/>
        </authorList>
    </citation>
    <scope>NUCLEOTIDE SEQUENCE</scope>
    <source>
        <strain evidence="4">BazhouSP</strain>
    </source>
</reference>
<feature type="compositionally biased region" description="Acidic residues" evidence="1">
    <location>
        <begin position="51"/>
        <end position="60"/>
    </location>
</feature>
<proteinExistence type="predicted"/>
<protein>
    <recommendedName>
        <fullName evidence="3">DUF4097 domain-containing protein</fullName>
    </recommendedName>
</protein>
<dbReference type="EMBL" id="JAKKPZ010000412">
    <property type="protein sequence ID" value="KAI1695349.1"/>
    <property type="molecule type" value="Genomic_DNA"/>
</dbReference>
<comment type="caution">
    <text evidence="4">The sequence shown here is derived from an EMBL/GenBank/DDBJ whole genome shotgun (WGS) entry which is preliminary data.</text>
</comment>
<feature type="domain" description="DUF4097" evidence="3">
    <location>
        <begin position="161"/>
        <end position="324"/>
    </location>
</feature>
<evidence type="ECO:0000313" key="4">
    <source>
        <dbReference type="EMBL" id="KAI1695349.1"/>
    </source>
</evidence>
<organism evidence="4 5">
    <name type="scientific">Ditylenchus destructor</name>
    <dbReference type="NCBI Taxonomy" id="166010"/>
    <lineage>
        <taxon>Eukaryota</taxon>
        <taxon>Metazoa</taxon>
        <taxon>Ecdysozoa</taxon>
        <taxon>Nematoda</taxon>
        <taxon>Chromadorea</taxon>
        <taxon>Rhabditida</taxon>
        <taxon>Tylenchina</taxon>
        <taxon>Tylenchomorpha</taxon>
        <taxon>Sphaerularioidea</taxon>
        <taxon>Anguinidae</taxon>
        <taxon>Anguininae</taxon>
        <taxon>Ditylenchus</taxon>
    </lineage>
</organism>
<feature type="region of interest" description="Disordered" evidence="1">
    <location>
        <begin position="30"/>
        <end position="70"/>
    </location>
</feature>
<evidence type="ECO:0000313" key="5">
    <source>
        <dbReference type="Proteomes" id="UP001201812"/>
    </source>
</evidence>
<gene>
    <name evidence="4" type="ORF">DdX_19625</name>
</gene>
<keyword evidence="5" id="KW-1185">Reference proteome</keyword>
<feature type="compositionally biased region" description="Polar residues" evidence="1">
    <location>
        <begin position="30"/>
        <end position="48"/>
    </location>
</feature>
<sequence>MKLQHTILVTLCVSLNVYIGNAAKTIGSNDVANNTAPQQNPVGNTQKSEPTEAESTNEENDPYHTGTPFSVHKFPINDIEKVKSKTDSGEIYVIGNSTANEVKVKLYITGNNGIAVSKLEIERRLKAYYNLDIDVNGKVIKAHAKETDLHVPDNQRLRIAFVIYTPEKISINLCSDQGDVIIKQINGTIVAKTVQGNVNAENCKGTTQNSRTAVAIGLYTDQGNIVIKNLEGNVKALTDAGDIWGNTLKGYLFAKTDAGNVTLTGIAGSVSAISDAGTVSVRMTEVTGKVSASSDSDDVTLELPKNGKYALDLKCSESLSAIGLTNNFVAQISKRKWVQGKYNGGGFSVKVRAEENIWFSLV</sequence>
<dbReference type="AlphaFoldDB" id="A0AAD4MI35"/>
<accession>A0AAD4MI35</accession>
<dbReference type="InterPro" id="IPR025164">
    <property type="entry name" value="Toastrack_DUF4097"/>
</dbReference>
<feature type="chain" id="PRO_5042222312" description="DUF4097 domain-containing protein" evidence="2">
    <location>
        <begin position="23"/>
        <end position="362"/>
    </location>
</feature>